<proteinExistence type="predicted"/>
<gene>
    <name evidence="1" type="ORF">NCTC13316_01565</name>
</gene>
<dbReference type="AlphaFoldDB" id="A0A378JN86"/>
<accession>A0A378JN86</accession>
<protein>
    <submittedName>
        <fullName evidence="1">Uncharacterized protein</fullName>
    </submittedName>
</protein>
<keyword evidence="2" id="KW-1185">Reference proteome</keyword>
<sequence>MENTNLVLTIKDALSYLDADYLEQLKKALNMKSTLESLHQLTEFIMTEESNHTPKVTH</sequence>
<reference evidence="1 2" key="1">
    <citation type="submission" date="2018-06" db="EMBL/GenBank/DDBJ databases">
        <authorList>
            <consortium name="Pathogen Informatics"/>
            <person name="Doyle S."/>
        </authorList>
    </citation>
    <scope>NUCLEOTIDE SEQUENCE [LARGE SCALE GENOMIC DNA]</scope>
    <source>
        <strain evidence="1 2">NCTC13316</strain>
    </source>
</reference>
<evidence type="ECO:0000313" key="2">
    <source>
        <dbReference type="Proteomes" id="UP000254794"/>
    </source>
</evidence>
<evidence type="ECO:0000313" key="1">
    <source>
        <dbReference type="EMBL" id="STX51470.1"/>
    </source>
</evidence>
<dbReference type="EMBL" id="UGOD01000001">
    <property type="protein sequence ID" value="STX51470.1"/>
    <property type="molecule type" value="Genomic_DNA"/>
</dbReference>
<dbReference type="RefSeq" id="WP_160116178.1">
    <property type="nucleotide sequence ID" value="NZ_CAAAHP010000001.1"/>
</dbReference>
<dbReference type="Proteomes" id="UP000254794">
    <property type="component" value="Unassembled WGS sequence"/>
</dbReference>
<organism evidence="1 2">
    <name type="scientific">Legionella busanensis</name>
    <dbReference type="NCBI Taxonomy" id="190655"/>
    <lineage>
        <taxon>Bacteria</taxon>
        <taxon>Pseudomonadati</taxon>
        <taxon>Pseudomonadota</taxon>
        <taxon>Gammaproteobacteria</taxon>
        <taxon>Legionellales</taxon>
        <taxon>Legionellaceae</taxon>
        <taxon>Legionella</taxon>
    </lineage>
</organism>
<name>A0A378JN86_9GAMM</name>